<feature type="compositionally biased region" description="Basic and acidic residues" evidence="1">
    <location>
        <begin position="48"/>
        <end position="64"/>
    </location>
</feature>
<gene>
    <name evidence="2" type="ORF">SDC9_166196</name>
</gene>
<evidence type="ECO:0000256" key="1">
    <source>
        <dbReference type="SAM" id="MobiDB-lite"/>
    </source>
</evidence>
<name>A0A645FWB5_9ZZZZ</name>
<accession>A0A645FWB5</accession>
<comment type="caution">
    <text evidence="2">The sequence shown here is derived from an EMBL/GenBank/DDBJ whole genome shotgun (WGS) entry which is preliminary data.</text>
</comment>
<evidence type="ECO:0000313" key="2">
    <source>
        <dbReference type="EMBL" id="MPN18831.1"/>
    </source>
</evidence>
<dbReference type="AlphaFoldDB" id="A0A645FWB5"/>
<sequence>MQDVVRQVVRADLHGLHHVRRNLLSGVDGLGHADDFFFLADASVKKRRDAETDYQRRKNADNADNRPVFENTHKIEPPKS</sequence>
<reference evidence="2" key="1">
    <citation type="submission" date="2019-08" db="EMBL/GenBank/DDBJ databases">
        <authorList>
            <person name="Kucharzyk K."/>
            <person name="Murdoch R.W."/>
            <person name="Higgins S."/>
            <person name="Loffler F."/>
        </authorList>
    </citation>
    <scope>NUCLEOTIDE SEQUENCE</scope>
</reference>
<feature type="compositionally biased region" description="Basic and acidic residues" evidence="1">
    <location>
        <begin position="71"/>
        <end position="80"/>
    </location>
</feature>
<proteinExistence type="predicted"/>
<organism evidence="2">
    <name type="scientific">bioreactor metagenome</name>
    <dbReference type="NCBI Taxonomy" id="1076179"/>
    <lineage>
        <taxon>unclassified sequences</taxon>
        <taxon>metagenomes</taxon>
        <taxon>ecological metagenomes</taxon>
    </lineage>
</organism>
<protein>
    <submittedName>
        <fullName evidence="2">Uncharacterized protein</fullName>
    </submittedName>
</protein>
<feature type="region of interest" description="Disordered" evidence="1">
    <location>
        <begin position="48"/>
        <end position="80"/>
    </location>
</feature>
<dbReference type="EMBL" id="VSSQ01066252">
    <property type="protein sequence ID" value="MPN18831.1"/>
    <property type="molecule type" value="Genomic_DNA"/>
</dbReference>